<dbReference type="EMBL" id="CBFJ010000132">
    <property type="protein sequence ID" value="CDC47003.1"/>
    <property type="molecule type" value="Genomic_DNA"/>
</dbReference>
<name>R6RDT0_9FIRM</name>
<dbReference type="AlphaFoldDB" id="R6RDT0"/>
<sequence>MSLLSELSAIAKKLKIPAQTSVYSGKAPDEYLVFTPLYDSFELHADNAPTSDVQEVRISLFSKENYTRAVSRLVKALLSADITVTARKYVGHEDDTGYHHYAVDTAKNYEMEEI</sequence>
<evidence type="ECO:0000313" key="2">
    <source>
        <dbReference type="Proteomes" id="UP000018142"/>
    </source>
</evidence>
<comment type="caution">
    <text evidence="1">The sequence shown here is derived from an EMBL/GenBank/DDBJ whole genome shotgun (WGS) entry which is preliminary data.</text>
</comment>
<protein>
    <submittedName>
        <fullName evidence="1">Uncharacterized protein</fullName>
    </submittedName>
</protein>
<organism evidence="1 2">
    <name type="scientific">[Eubacterium] siraeum CAG:80</name>
    <dbReference type="NCBI Taxonomy" id="1263080"/>
    <lineage>
        <taxon>Bacteria</taxon>
        <taxon>Bacillati</taxon>
        <taxon>Bacillota</taxon>
        <taxon>Clostridia</taxon>
        <taxon>Eubacteriales</taxon>
        <taxon>Oscillospiraceae</taxon>
        <taxon>Oscillospiraceae incertae sedis</taxon>
    </lineage>
</organism>
<proteinExistence type="predicted"/>
<gene>
    <name evidence="1" type="ORF">BN788_02140</name>
</gene>
<reference evidence="1" key="1">
    <citation type="submission" date="2012-11" db="EMBL/GenBank/DDBJ databases">
        <title>Dependencies among metagenomic species, viruses, plasmids and units of genetic variation.</title>
        <authorList>
            <person name="Nielsen H.B."/>
            <person name="Almeida M."/>
            <person name="Juncker A.S."/>
            <person name="Rasmussen S."/>
            <person name="Li J."/>
            <person name="Sunagawa S."/>
            <person name="Plichta D."/>
            <person name="Gautier L."/>
            <person name="Le Chatelier E."/>
            <person name="Peletier E."/>
            <person name="Bonde I."/>
            <person name="Nielsen T."/>
            <person name="Manichanh C."/>
            <person name="Arumugam M."/>
            <person name="Batto J."/>
            <person name="Santos M.B.Q.D."/>
            <person name="Blom N."/>
            <person name="Borruel N."/>
            <person name="Burgdorf K.S."/>
            <person name="Boumezbeur F."/>
            <person name="Casellas F."/>
            <person name="Dore J."/>
            <person name="Guarner F."/>
            <person name="Hansen T."/>
            <person name="Hildebrand F."/>
            <person name="Kaas R.S."/>
            <person name="Kennedy S."/>
            <person name="Kristiansen K."/>
            <person name="Kultima J.R."/>
            <person name="Leonard P."/>
            <person name="Levenez F."/>
            <person name="Lund O."/>
            <person name="Moumen B."/>
            <person name="Le Paslier D."/>
            <person name="Pons N."/>
            <person name="Pedersen O."/>
            <person name="Prifti E."/>
            <person name="Qin J."/>
            <person name="Raes J."/>
            <person name="Tap J."/>
            <person name="Tims S."/>
            <person name="Ussery D.W."/>
            <person name="Yamada T."/>
            <person name="MetaHit consortium"/>
            <person name="Renault P."/>
            <person name="Sicheritz-Ponten T."/>
            <person name="Bork P."/>
            <person name="Wang J."/>
            <person name="Brunak S."/>
            <person name="Ehrlich S.D."/>
        </authorList>
    </citation>
    <scope>NUCLEOTIDE SEQUENCE [LARGE SCALE GENOMIC DNA]</scope>
</reference>
<accession>R6RDT0</accession>
<dbReference type="Proteomes" id="UP000018142">
    <property type="component" value="Unassembled WGS sequence"/>
</dbReference>
<evidence type="ECO:0000313" key="1">
    <source>
        <dbReference type="EMBL" id="CDC47003.1"/>
    </source>
</evidence>